<reference evidence="1 2" key="1">
    <citation type="journal article" date="2015" name="Genome Biol. Evol.">
        <title>Comparative Genomics of a Bacterivorous Green Alga Reveals Evolutionary Causalities and Consequences of Phago-Mixotrophic Mode of Nutrition.</title>
        <authorList>
            <person name="Burns J.A."/>
            <person name="Paasch A."/>
            <person name="Narechania A."/>
            <person name="Kim E."/>
        </authorList>
    </citation>
    <scope>NUCLEOTIDE SEQUENCE [LARGE SCALE GENOMIC DNA]</scope>
    <source>
        <strain evidence="1 2">PLY_AMNH</strain>
    </source>
</reference>
<gene>
    <name evidence="1" type="ORF">CYMTET_17553</name>
</gene>
<name>A0AAE0GAB9_9CHLO</name>
<organism evidence="1 2">
    <name type="scientific">Cymbomonas tetramitiformis</name>
    <dbReference type="NCBI Taxonomy" id="36881"/>
    <lineage>
        <taxon>Eukaryota</taxon>
        <taxon>Viridiplantae</taxon>
        <taxon>Chlorophyta</taxon>
        <taxon>Pyramimonadophyceae</taxon>
        <taxon>Pyramimonadales</taxon>
        <taxon>Pyramimonadaceae</taxon>
        <taxon>Cymbomonas</taxon>
    </lineage>
</organism>
<dbReference type="AlphaFoldDB" id="A0AAE0GAB9"/>
<comment type="caution">
    <text evidence="1">The sequence shown here is derived from an EMBL/GenBank/DDBJ whole genome shotgun (WGS) entry which is preliminary data.</text>
</comment>
<evidence type="ECO:0000313" key="2">
    <source>
        <dbReference type="Proteomes" id="UP001190700"/>
    </source>
</evidence>
<accession>A0AAE0GAB9</accession>
<sequence>MYGGDGTPSRNRAEQHALRTCGAHYSSSQPRLQHHQMPTVYLMYAANHTGMPILIMARYVVMSVWPVLALECLYNGVQMAMEISQNNQRTSVRNASRRMTMFTRLHHLKERENSISENKSDFLKSEHED</sequence>
<dbReference type="Proteomes" id="UP001190700">
    <property type="component" value="Unassembled WGS sequence"/>
</dbReference>
<protein>
    <submittedName>
        <fullName evidence="1">Uncharacterized protein</fullName>
    </submittedName>
</protein>
<proteinExistence type="predicted"/>
<dbReference type="EMBL" id="LGRX02007829">
    <property type="protein sequence ID" value="KAK3274260.1"/>
    <property type="molecule type" value="Genomic_DNA"/>
</dbReference>
<evidence type="ECO:0000313" key="1">
    <source>
        <dbReference type="EMBL" id="KAK3274260.1"/>
    </source>
</evidence>
<keyword evidence="2" id="KW-1185">Reference proteome</keyword>